<evidence type="ECO:0000256" key="1">
    <source>
        <dbReference type="SAM" id="MobiDB-lite"/>
    </source>
</evidence>
<organism evidence="2 3">
    <name type="scientific">Musa troglodytarum</name>
    <name type="common">fe'i banana</name>
    <dbReference type="NCBI Taxonomy" id="320322"/>
    <lineage>
        <taxon>Eukaryota</taxon>
        <taxon>Viridiplantae</taxon>
        <taxon>Streptophyta</taxon>
        <taxon>Embryophyta</taxon>
        <taxon>Tracheophyta</taxon>
        <taxon>Spermatophyta</taxon>
        <taxon>Magnoliopsida</taxon>
        <taxon>Liliopsida</taxon>
        <taxon>Zingiberales</taxon>
        <taxon>Musaceae</taxon>
        <taxon>Musa</taxon>
    </lineage>
</organism>
<dbReference type="GO" id="GO:0016787">
    <property type="term" value="F:hydrolase activity"/>
    <property type="evidence" value="ECO:0007669"/>
    <property type="project" value="UniProtKB-KW"/>
</dbReference>
<evidence type="ECO:0000313" key="2">
    <source>
        <dbReference type="EMBL" id="URE14138.1"/>
    </source>
</evidence>
<feature type="region of interest" description="Disordered" evidence="1">
    <location>
        <begin position="17"/>
        <end position="46"/>
    </location>
</feature>
<gene>
    <name evidence="2" type="ORF">MUK42_10455</name>
</gene>
<feature type="non-terminal residue" evidence="2">
    <location>
        <position position="254"/>
    </location>
</feature>
<dbReference type="OrthoDB" id="40579at2759"/>
<dbReference type="AlphaFoldDB" id="A0A9E7KBJ6"/>
<sequence length="254" mass="27909">MRETMDAYISEDYAAARRRERTAKKAKEAKQSEDSTARVSKEDEKRKTILAHEAIKEKKAAADGGSVEEDVTCSRFSATRVGQRGLTRPVAFVTRAGGVYEPEEDGDEHASVFSPGFLPPIARRRRLLLAGYPPPPSPPPPVLFLIRWNRVSIVSESSGGRESFVIGFAVVSRGTRFTAMADAMGTGTSLIAHHLIYQRPPSEDVSFKRRQLASCRLPVPSRFMDSTVKLLAREKNPSRRSISGDLASTTDSTG</sequence>
<keyword evidence="2" id="KW-0378">Hydrolase</keyword>
<dbReference type="EMBL" id="CP097509">
    <property type="protein sequence ID" value="URE14138.1"/>
    <property type="molecule type" value="Genomic_DNA"/>
</dbReference>
<proteinExistence type="predicted"/>
<feature type="compositionally biased region" description="Basic and acidic residues" evidence="1">
    <location>
        <begin position="23"/>
        <end position="46"/>
    </location>
</feature>
<accession>A0A9E7KBJ6</accession>
<feature type="region of interest" description="Disordered" evidence="1">
    <location>
        <begin position="234"/>
        <end position="254"/>
    </location>
</feature>
<dbReference type="Proteomes" id="UP001055439">
    <property type="component" value="Chromosome 7"/>
</dbReference>
<evidence type="ECO:0000313" key="3">
    <source>
        <dbReference type="Proteomes" id="UP001055439"/>
    </source>
</evidence>
<protein>
    <submittedName>
        <fullName evidence="2">Haloacid dehalogenase-like hydrolase</fullName>
    </submittedName>
</protein>
<reference evidence="2" key="1">
    <citation type="submission" date="2022-05" db="EMBL/GenBank/DDBJ databases">
        <title>The Musa troglodytarum L. genome provides insights into the mechanism of non-climacteric behaviour and enrichment of carotenoids.</title>
        <authorList>
            <person name="Wang J."/>
        </authorList>
    </citation>
    <scope>NUCLEOTIDE SEQUENCE</scope>
    <source>
        <tissue evidence="2">Leaf</tissue>
    </source>
</reference>
<name>A0A9E7KBJ6_9LILI</name>
<keyword evidence="3" id="KW-1185">Reference proteome</keyword>